<evidence type="ECO:0000313" key="2">
    <source>
        <dbReference type="EMBL" id="PWR71735.1"/>
    </source>
</evidence>
<dbReference type="PANTHER" id="PTHR35983:SF1">
    <property type="entry name" value="UPF0166 PROTEIN TM_0021"/>
    <property type="match status" value="1"/>
</dbReference>
<dbReference type="Pfam" id="PF02641">
    <property type="entry name" value="DUF190"/>
    <property type="match status" value="1"/>
</dbReference>
<accession>A0A2V2MZH1</accession>
<comment type="caution">
    <text evidence="2">The sequence shown here is derived from an EMBL/GenBank/DDBJ whole genome shotgun (WGS) entry which is preliminary data.</text>
</comment>
<comment type="similarity">
    <text evidence="1">Belongs to the UPF0166 family.</text>
</comment>
<dbReference type="AlphaFoldDB" id="A0A2V2MZH1"/>
<dbReference type="EMBL" id="QGMY01000008">
    <property type="protein sequence ID" value="PWR71735.1"/>
    <property type="molecule type" value="Genomic_DNA"/>
</dbReference>
<dbReference type="Proteomes" id="UP000245657">
    <property type="component" value="Unassembled WGS sequence"/>
</dbReference>
<evidence type="ECO:0000256" key="1">
    <source>
        <dbReference type="ARBA" id="ARBA00010554"/>
    </source>
</evidence>
<dbReference type="InterPro" id="IPR003793">
    <property type="entry name" value="UPF0166"/>
</dbReference>
<keyword evidence="3" id="KW-1185">Reference proteome</keyword>
<proteinExistence type="inferred from homology"/>
<gene>
    <name evidence="2" type="ORF">DK846_12375</name>
</gene>
<dbReference type="PANTHER" id="PTHR35983">
    <property type="entry name" value="UPF0166 PROTEIN TM_0021"/>
    <property type="match status" value="1"/>
</dbReference>
<name>A0A2V2MZH1_9EURY</name>
<dbReference type="InterPro" id="IPR015867">
    <property type="entry name" value="N-reg_PII/ATP_PRibTrfase_C"/>
</dbReference>
<protein>
    <submittedName>
        <fullName evidence="2">Uncharacterized protein</fullName>
    </submittedName>
</protein>
<dbReference type="OrthoDB" id="8505at2157"/>
<dbReference type="Gene3D" id="3.30.70.120">
    <property type="match status" value="1"/>
</dbReference>
<sequence>MLSEGMLLRVYIAESARIGKKPAYKHLVELFHERGFPGCTVFRGMVGYGHEHTIHSIDVLNFSFDLPVVIDVVDSKERILGIAEEIEGLVEHGLVVTQEVMMGRKR</sequence>
<reference evidence="2 3" key="1">
    <citation type="submission" date="2018-05" db="EMBL/GenBank/DDBJ databases">
        <title>Draft genome of Methanospirillum lacunae Ki8-1.</title>
        <authorList>
            <person name="Dueholm M.S."/>
            <person name="Nielsen P.H."/>
            <person name="Bakmann L.F."/>
            <person name="Otzen D.E."/>
        </authorList>
    </citation>
    <scope>NUCLEOTIDE SEQUENCE [LARGE SCALE GENOMIC DNA]</scope>
    <source>
        <strain evidence="2 3">Ki8-1</strain>
    </source>
</reference>
<evidence type="ECO:0000313" key="3">
    <source>
        <dbReference type="Proteomes" id="UP000245657"/>
    </source>
</evidence>
<organism evidence="2 3">
    <name type="scientific">Methanospirillum lacunae</name>
    <dbReference type="NCBI Taxonomy" id="668570"/>
    <lineage>
        <taxon>Archaea</taxon>
        <taxon>Methanobacteriati</taxon>
        <taxon>Methanobacteriota</taxon>
        <taxon>Stenosarchaea group</taxon>
        <taxon>Methanomicrobia</taxon>
        <taxon>Methanomicrobiales</taxon>
        <taxon>Methanospirillaceae</taxon>
        <taxon>Methanospirillum</taxon>
    </lineage>
</organism>
<dbReference type="SUPFAM" id="SSF54913">
    <property type="entry name" value="GlnB-like"/>
    <property type="match status" value="1"/>
</dbReference>
<dbReference type="InterPro" id="IPR011322">
    <property type="entry name" value="N-reg_PII-like_a/b"/>
</dbReference>